<dbReference type="EMBL" id="CYGV01001922">
    <property type="protein sequence ID" value="CUA77957.1"/>
    <property type="molecule type" value="Genomic_DNA"/>
</dbReference>
<dbReference type="Proteomes" id="UP000044841">
    <property type="component" value="Unassembled WGS sequence"/>
</dbReference>
<organism evidence="1 2">
    <name type="scientific">Rhizoctonia solani</name>
    <dbReference type="NCBI Taxonomy" id="456999"/>
    <lineage>
        <taxon>Eukaryota</taxon>
        <taxon>Fungi</taxon>
        <taxon>Dikarya</taxon>
        <taxon>Basidiomycota</taxon>
        <taxon>Agaricomycotina</taxon>
        <taxon>Agaricomycetes</taxon>
        <taxon>Cantharellales</taxon>
        <taxon>Ceratobasidiaceae</taxon>
        <taxon>Rhizoctonia</taxon>
    </lineage>
</organism>
<name>A0A0K6GH85_9AGAM</name>
<sequence length="601" mass="70669">MPYWDGGAAVCGVDVRKELYSKFVALKQHPVSRIRTYECDFVLLVGPQSWWKDYLIMAWIAPQFPSPGNPSSKNVSYKLRAHVQEFERARSEFIQSGDQEGLVAWAQKRDAIWDVQSKEGDVLLKYINWVAASRSTELQDLKAERQEQIHKRLKALGWNEKYFDFSKGSNSARKQWHNLVEVPKLFTERIWTNMLPKLRQLLEENRPQLDEYERQQRQDERCHKVETMLRNYKKATDPYRFIVHALQSSSVMGNVISIKQSLDFWAPFPGNLTLNSWDFIFNMYKEENTLKKVQELFEKQRNILEQKLSEWRIRVEDQLVEQYTLSLAHDDNVRLNTALTIKGSTDHTKDLSDHARFLLRADTVFMASDLVTSDTEFDREHGPVARSIYYLDISMLYNSPYLYETKYSYDPNEEVEKLNVYVRHAVKEAISRALLEQLDMHNVAYIELKQMGDVFVCGRCSHSKAMGWRDIVDHYHMKRRDWLGDRFVHNNFTTRHPVIFRNIHDLAPDTSSRPLVRISISTNAHPGSVAYCLICREIERYERFESLEEMKEHLVEVHDAKEPVENLHFIAELDPFGVMRGSGSLGGRTDWERKWDEYHSV</sequence>
<accession>A0A0K6GH85</accession>
<gene>
    <name evidence="1" type="ORF">RSOLAG22IIIB_06896</name>
</gene>
<dbReference type="AlphaFoldDB" id="A0A0K6GH85"/>
<reference evidence="1 2" key="1">
    <citation type="submission" date="2015-07" db="EMBL/GenBank/DDBJ databases">
        <authorList>
            <person name="Noorani M."/>
        </authorList>
    </citation>
    <scope>NUCLEOTIDE SEQUENCE [LARGE SCALE GENOMIC DNA]</scope>
    <source>
        <strain evidence="1">BBA 69670</strain>
    </source>
</reference>
<keyword evidence="2" id="KW-1185">Reference proteome</keyword>
<evidence type="ECO:0000313" key="2">
    <source>
        <dbReference type="Proteomes" id="UP000044841"/>
    </source>
</evidence>
<protein>
    <submittedName>
        <fullName evidence="1">Protein VP3</fullName>
    </submittedName>
</protein>
<proteinExistence type="predicted"/>
<evidence type="ECO:0000313" key="1">
    <source>
        <dbReference type="EMBL" id="CUA77957.1"/>
    </source>
</evidence>